<dbReference type="PRINTS" id="PR00344">
    <property type="entry name" value="BCTRLSENSOR"/>
</dbReference>
<proteinExistence type="predicted"/>
<feature type="transmembrane region" description="Helical" evidence="12">
    <location>
        <begin position="70"/>
        <end position="89"/>
    </location>
</feature>
<dbReference type="InterPro" id="IPR003594">
    <property type="entry name" value="HATPase_dom"/>
</dbReference>
<dbReference type="Gene3D" id="1.10.287.130">
    <property type="match status" value="1"/>
</dbReference>
<evidence type="ECO:0000256" key="8">
    <source>
        <dbReference type="ARBA" id="ARBA00022777"/>
    </source>
</evidence>
<dbReference type="RefSeq" id="WP_377607160.1">
    <property type="nucleotide sequence ID" value="NZ_JBHUME010000019.1"/>
</dbReference>
<protein>
    <recommendedName>
        <fullName evidence="3">histidine kinase</fullName>
        <ecNumber evidence="3">2.7.13.3</ecNumber>
    </recommendedName>
</protein>
<dbReference type="SMART" id="SM00388">
    <property type="entry name" value="HisKA"/>
    <property type="match status" value="1"/>
</dbReference>
<evidence type="ECO:0000256" key="2">
    <source>
        <dbReference type="ARBA" id="ARBA00004651"/>
    </source>
</evidence>
<dbReference type="SUPFAM" id="SSF55874">
    <property type="entry name" value="ATPase domain of HSP90 chaperone/DNA topoisomerase II/histidine kinase"/>
    <property type="match status" value="1"/>
</dbReference>
<dbReference type="InterPro" id="IPR050736">
    <property type="entry name" value="Sensor_HK_Regulatory"/>
</dbReference>
<keyword evidence="11 12" id="KW-0472">Membrane</keyword>
<dbReference type="InterPro" id="IPR003660">
    <property type="entry name" value="HAMP_dom"/>
</dbReference>
<dbReference type="Pfam" id="PF02518">
    <property type="entry name" value="HATPase_c"/>
    <property type="match status" value="1"/>
</dbReference>
<evidence type="ECO:0000256" key="5">
    <source>
        <dbReference type="ARBA" id="ARBA00022553"/>
    </source>
</evidence>
<feature type="transmembrane region" description="Helical" evidence="12">
    <location>
        <begin position="23"/>
        <end position="50"/>
    </location>
</feature>
<dbReference type="InterPro" id="IPR036097">
    <property type="entry name" value="HisK_dim/P_sf"/>
</dbReference>
<evidence type="ECO:0000259" key="14">
    <source>
        <dbReference type="PROSITE" id="PS50885"/>
    </source>
</evidence>
<dbReference type="CDD" id="cd00082">
    <property type="entry name" value="HisKA"/>
    <property type="match status" value="1"/>
</dbReference>
<dbReference type="InterPro" id="IPR003661">
    <property type="entry name" value="HisK_dim/P_dom"/>
</dbReference>
<evidence type="ECO:0000256" key="6">
    <source>
        <dbReference type="ARBA" id="ARBA00022679"/>
    </source>
</evidence>
<evidence type="ECO:0000256" key="7">
    <source>
        <dbReference type="ARBA" id="ARBA00022741"/>
    </source>
</evidence>
<evidence type="ECO:0000256" key="1">
    <source>
        <dbReference type="ARBA" id="ARBA00000085"/>
    </source>
</evidence>
<feature type="domain" description="Histidine kinase" evidence="13">
    <location>
        <begin position="158"/>
        <end position="373"/>
    </location>
</feature>
<keyword evidence="6" id="KW-0808">Transferase</keyword>
<dbReference type="PANTHER" id="PTHR43711:SF1">
    <property type="entry name" value="HISTIDINE KINASE 1"/>
    <property type="match status" value="1"/>
</dbReference>
<keyword evidence="7" id="KW-0547">Nucleotide-binding</keyword>
<evidence type="ECO:0000256" key="4">
    <source>
        <dbReference type="ARBA" id="ARBA00022475"/>
    </source>
</evidence>
<dbReference type="PANTHER" id="PTHR43711">
    <property type="entry name" value="TWO-COMPONENT HISTIDINE KINASE"/>
    <property type="match status" value="1"/>
</dbReference>
<sequence>MKRWNAETPWIKRFRKKMEERPALGRALGTTVFMLAITGFWSVSFFAVAFVRKNITASVQHPLWEGFGSYLWSIIGGFVLMGVTAFLIVPREARQKQMEILANLVESMKRIAKGDYRVEVREEDRKYMGPFGTLVDSLKDMASELDQMEKMRQEFVSNVSHEIQSPLTSIQGFARALQSGDLSAEDRKRYLNIIETESGRLSKISENLLKLTSLESNHHPFEPKRYRLDMQLKQVLLACEPQWREKGVEPEVSLTPLYISADEELLSQVWMNLIGNGVKFTPAGGELRITAEQEGAWVRVRIADTGIGMTLEEQAHIFERFYKADQSRNRERGGSGLGLSIVKRIAEMHGGSVTVESTPGEGSVFQVTLPVGV</sequence>
<evidence type="ECO:0000256" key="10">
    <source>
        <dbReference type="ARBA" id="ARBA00023012"/>
    </source>
</evidence>
<evidence type="ECO:0000256" key="9">
    <source>
        <dbReference type="ARBA" id="ARBA00022840"/>
    </source>
</evidence>
<reference evidence="16" key="1">
    <citation type="journal article" date="2019" name="Int. J. Syst. Evol. Microbiol.">
        <title>The Global Catalogue of Microorganisms (GCM) 10K type strain sequencing project: providing services to taxonomists for standard genome sequencing and annotation.</title>
        <authorList>
            <consortium name="The Broad Institute Genomics Platform"/>
            <consortium name="The Broad Institute Genome Sequencing Center for Infectious Disease"/>
            <person name="Wu L."/>
            <person name="Ma J."/>
        </authorList>
    </citation>
    <scope>NUCLEOTIDE SEQUENCE [LARGE SCALE GENOMIC DNA]</scope>
    <source>
        <strain evidence="16">KCTC 3950</strain>
    </source>
</reference>
<dbReference type="SUPFAM" id="SSF47384">
    <property type="entry name" value="Homodimeric domain of signal transducing histidine kinase"/>
    <property type="match status" value="1"/>
</dbReference>
<dbReference type="GO" id="GO:0016301">
    <property type="term" value="F:kinase activity"/>
    <property type="evidence" value="ECO:0007669"/>
    <property type="project" value="UniProtKB-KW"/>
</dbReference>
<dbReference type="SMART" id="SM00387">
    <property type="entry name" value="HATPase_c"/>
    <property type="match status" value="1"/>
</dbReference>
<dbReference type="EC" id="2.7.13.3" evidence="3"/>
<comment type="catalytic activity">
    <reaction evidence="1">
        <text>ATP + protein L-histidine = ADP + protein N-phospho-L-histidine.</text>
        <dbReference type="EC" id="2.7.13.3"/>
    </reaction>
</comment>
<keyword evidence="5" id="KW-0597">Phosphoprotein</keyword>
<feature type="domain" description="HAMP" evidence="14">
    <location>
        <begin position="95"/>
        <end position="150"/>
    </location>
</feature>
<gene>
    <name evidence="15" type="ORF">ACFSUF_23405</name>
</gene>
<evidence type="ECO:0000259" key="13">
    <source>
        <dbReference type="PROSITE" id="PS50109"/>
    </source>
</evidence>
<evidence type="ECO:0000256" key="11">
    <source>
        <dbReference type="ARBA" id="ARBA00023136"/>
    </source>
</evidence>
<keyword evidence="10" id="KW-0902">Two-component regulatory system</keyword>
<dbReference type="Gene3D" id="6.10.340.10">
    <property type="match status" value="1"/>
</dbReference>
<dbReference type="PROSITE" id="PS50109">
    <property type="entry name" value="HIS_KIN"/>
    <property type="match status" value="1"/>
</dbReference>
<organism evidence="15 16">
    <name type="scientific">Paenibacillus gansuensis</name>
    <dbReference type="NCBI Taxonomy" id="306542"/>
    <lineage>
        <taxon>Bacteria</taxon>
        <taxon>Bacillati</taxon>
        <taxon>Bacillota</taxon>
        <taxon>Bacilli</taxon>
        <taxon>Bacillales</taxon>
        <taxon>Paenibacillaceae</taxon>
        <taxon>Paenibacillus</taxon>
    </lineage>
</organism>
<dbReference type="InterPro" id="IPR036890">
    <property type="entry name" value="HATPase_C_sf"/>
</dbReference>
<dbReference type="CDD" id="cd16922">
    <property type="entry name" value="HATPase_EvgS-ArcB-TorS-like"/>
    <property type="match status" value="1"/>
</dbReference>
<evidence type="ECO:0000256" key="3">
    <source>
        <dbReference type="ARBA" id="ARBA00012438"/>
    </source>
</evidence>
<dbReference type="InterPro" id="IPR004358">
    <property type="entry name" value="Sig_transdc_His_kin-like_C"/>
</dbReference>
<dbReference type="Proteomes" id="UP001597541">
    <property type="component" value="Unassembled WGS sequence"/>
</dbReference>
<evidence type="ECO:0000313" key="16">
    <source>
        <dbReference type="Proteomes" id="UP001597541"/>
    </source>
</evidence>
<dbReference type="CDD" id="cd06225">
    <property type="entry name" value="HAMP"/>
    <property type="match status" value="1"/>
</dbReference>
<comment type="caution">
    <text evidence="15">The sequence shown here is derived from an EMBL/GenBank/DDBJ whole genome shotgun (WGS) entry which is preliminary data.</text>
</comment>
<dbReference type="PROSITE" id="PS50885">
    <property type="entry name" value="HAMP"/>
    <property type="match status" value="1"/>
</dbReference>
<name>A0ABW5PJJ3_9BACL</name>
<keyword evidence="16" id="KW-1185">Reference proteome</keyword>
<keyword evidence="4" id="KW-1003">Cell membrane</keyword>
<keyword evidence="8 15" id="KW-0418">Kinase</keyword>
<dbReference type="InterPro" id="IPR005467">
    <property type="entry name" value="His_kinase_dom"/>
</dbReference>
<keyword evidence="12" id="KW-0812">Transmembrane</keyword>
<accession>A0ABW5PJJ3</accession>
<dbReference type="Gene3D" id="3.30.565.10">
    <property type="entry name" value="Histidine kinase-like ATPase, C-terminal domain"/>
    <property type="match status" value="1"/>
</dbReference>
<dbReference type="EMBL" id="JBHUME010000019">
    <property type="protein sequence ID" value="MFD2615354.1"/>
    <property type="molecule type" value="Genomic_DNA"/>
</dbReference>
<keyword evidence="12" id="KW-1133">Transmembrane helix</keyword>
<evidence type="ECO:0000256" key="12">
    <source>
        <dbReference type="SAM" id="Phobius"/>
    </source>
</evidence>
<evidence type="ECO:0000313" key="15">
    <source>
        <dbReference type="EMBL" id="MFD2615354.1"/>
    </source>
</evidence>
<comment type="subcellular location">
    <subcellularLocation>
        <location evidence="2">Cell membrane</location>
        <topology evidence="2">Multi-pass membrane protein</topology>
    </subcellularLocation>
</comment>
<dbReference type="Pfam" id="PF00512">
    <property type="entry name" value="HisKA"/>
    <property type="match status" value="1"/>
</dbReference>
<keyword evidence="9" id="KW-0067">ATP-binding</keyword>